<keyword evidence="1" id="KW-1133">Transmembrane helix</keyword>
<keyword evidence="3" id="KW-1185">Reference proteome</keyword>
<sequence length="174" mass="19182">MSPKMYDGVFQRHYLAEHWHKGIVSALAIWLPAFLAVRGLLIDSTEVAIGFASVVSTVFLLTVITHYEGFSVDLAKGNYRRYTWVAGLRFGKWHPLPKVVLVKVRAMRKKHALPLDTVPVPIGVVATEHVWQVLLSVEQSMVGIVAANTRKAKAIGIAHQLGALLCTDVVCEEG</sequence>
<dbReference type="RefSeq" id="WP_119444295.1">
    <property type="nucleotide sequence ID" value="NZ_CP032317.1"/>
</dbReference>
<gene>
    <name evidence="2" type="ORF">D3Y59_06400</name>
</gene>
<keyword evidence="1" id="KW-0472">Membrane</keyword>
<evidence type="ECO:0000256" key="1">
    <source>
        <dbReference type="SAM" id="Phobius"/>
    </source>
</evidence>
<dbReference type="AlphaFoldDB" id="A0A3B7RRD2"/>
<accession>A0A3B7RRD2</accession>
<reference evidence="2 3" key="1">
    <citation type="submission" date="2018-09" db="EMBL/GenBank/DDBJ databases">
        <title>Hymenobacter medium sp. nov., isolated from R2A medium.</title>
        <authorList>
            <person name="Yingchao G."/>
        </authorList>
    </citation>
    <scope>NUCLEOTIDE SEQUENCE [LARGE SCALE GENOMIC DNA]</scope>
    <source>
        <strain evidence="3">sh-6</strain>
    </source>
</reference>
<feature type="transmembrane region" description="Helical" evidence="1">
    <location>
        <begin position="21"/>
        <end position="41"/>
    </location>
</feature>
<name>A0A3B7RRD2_9BACT</name>
<protein>
    <submittedName>
        <fullName evidence="2">Uncharacterized protein</fullName>
    </submittedName>
</protein>
<dbReference type="Proteomes" id="UP000262802">
    <property type="component" value="Chromosome"/>
</dbReference>
<evidence type="ECO:0000313" key="3">
    <source>
        <dbReference type="Proteomes" id="UP000262802"/>
    </source>
</evidence>
<organism evidence="2 3">
    <name type="scientific">Hymenobacter oligotrophus</name>
    <dbReference type="NCBI Taxonomy" id="2319843"/>
    <lineage>
        <taxon>Bacteria</taxon>
        <taxon>Pseudomonadati</taxon>
        <taxon>Bacteroidota</taxon>
        <taxon>Cytophagia</taxon>
        <taxon>Cytophagales</taxon>
        <taxon>Hymenobacteraceae</taxon>
        <taxon>Hymenobacter</taxon>
    </lineage>
</organism>
<dbReference type="EMBL" id="CP032317">
    <property type="protein sequence ID" value="AYA36717.1"/>
    <property type="molecule type" value="Genomic_DNA"/>
</dbReference>
<dbReference type="OrthoDB" id="886404at2"/>
<dbReference type="KEGG" id="hyh:D3Y59_06400"/>
<proteinExistence type="predicted"/>
<keyword evidence="1" id="KW-0812">Transmembrane</keyword>
<feature type="transmembrane region" description="Helical" evidence="1">
    <location>
        <begin position="47"/>
        <end position="67"/>
    </location>
</feature>
<evidence type="ECO:0000313" key="2">
    <source>
        <dbReference type="EMBL" id="AYA36717.1"/>
    </source>
</evidence>